<evidence type="ECO:0000313" key="2">
    <source>
        <dbReference type="EMBL" id="ETX06103.1"/>
    </source>
</evidence>
<evidence type="ECO:0000256" key="1">
    <source>
        <dbReference type="SAM" id="Phobius"/>
    </source>
</evidence>
<name>W4M7E3_9BACT</name>
<dbReference type="HOGENOM" id="CLU_115323_0_0_7"/>
<dbReference type="AlphaFoldDB" id="W4M7E3"/>
<dbReference type="EMBL" id="AZHX01000784">
    <property type="protein sequence ID" value="ETX06103.1"/>
    <property type="molecule type" value="Genomic_DNA"/>
</dbReference>
<organism evidence="2 3">
    <name type="scientific">Candidatus Entotheonella gemina</name>
    <dbReference type="NCBI Taxonomy" id="1429439"/>
    <lineage>
        <taxon>Bacteria</taxon>
        <taxon>Pseudomonadati</taxon>
        <taxon>Nitrospinota/Tectimicrobiota group</taxon>
        <taxon>Candidatus Tectimicrobiota</taxon>
        <taxon>Candidatus Entotheonellia</taxon>
        <taxon>Candidatus Entotheonellales</taxon>
        <taxon>Candidatus Entotheonellaceae</taxon>
        <taxon>Candidatus Entotheonella</taxon>
    </lineage>
</organism>
<evidence type="ECO:0000313" key="3">
    <source>
        <dbReference type="Proteomes" id="UP000019140"/>
    </source>
</evidence>
<evidence type="ECO:0008006" key="4">
    <source>
        <dbReference type="Google" id="ProtNLM"/>
    </source>
</evidence>
<dbReference type="Proteomes" id="UP000019140">
    <property type="component" value="Unassembled WGS sequence"/>
</dbReference>
<keyword evidence="1" id="KW-1133">Transmembrane helix</keyword>
<keyword evidence="3" id="KW-1185">Reference proteome</keyword>
<proteinExistence type="predicted"/>
<sequence>MYLHKVVKMTPTKTGMMQMRQLTWLRQLAAKIRDADHRIIQVFHRYGHFLHRVSLGALFVWFGLLKPFGQKTTTSLLAHTVYWGDPGVMVPLLGWWEVAIGLCLIYRPFVRIALFLLAIRLPGTLLAFAMLPEVCFLHVPFVPTPEGQYLVKDIVILFAAIAIGGSVREESTPQRYH</sequence>
<feature type="transmembrane region" description="Helical" evidence="1">
    <location>
        <begin position="88"/>
        <end position="105"/>
    </location>
</feature>
<comment type="caution">
    <text evidence="2">The sequence shown here is derived from an EMBL/GenBank/DDBJ whole genome shotgun (WGS) entry which is preliminary data.</text>
</comment>
<keyword evidence="1" id="KW-0472">Membrane</keyword>
<feature type="transmembrane region" description="Helical" evidence="1">
    <location>
        <begin position="49"/>
        <end position="68"/>
    </location>
</feature>
<protein>
    <recommendedName>
        <fullName evidence="4">DoxX family protein</fullName>
    </recommendedName>
</protein>
<feature type="transmembrane region" description="Helical" evidence="1">
    <location>
        <begin position="112"/>
        <end position="129"/>
    </location>
</feature>
<keyword evidence="1" id="KW-0812">Transmembrane</keyword>
<accession>W4M7E3</accession>
<reference evidence="2 3" key="1">
    <citation type="journal article" date="2014" name="Nature">
        <title>An environmental bacterial taxon with a large and distinct metabolic repertoire.</title>
        <authorList>
            <person name="Wilson M.C."/>
            <person name="Mori T."/>
            <person name="Ruckert C."/>
            <person name="Uria A.R."/>
            <person name="Helf M.J."/>
            <person name="Takada K."/>
            <person name="Gernert C."/>
            <person name="Steffens U.A."/>
            <person name="Heycke N."/>
            <person name="Schmitt S."/>
            <person name="Rinke C."/>
            <person name="Helfrich E.J."/>
            <person name="Brachmann A.O."/>
            <person name="Gurgui C."/>
            <person name="Wakimoto T."/>
            <person name="Kracht M."/>
            <person name="Crusemann M."/>
            <person name="Hentschel U."/>
            <person name="Abe I."/>
            <person name="Matsunaga S."/>
            <person name="Kalinowski J."/>
            <person name="Takeyama H."/>
            <person name="Piel J."/>
        </authorList>
    </citation>
    <scope>NUCLEOTIDE SEQUENCE [LARGE SCALE GENOMIC DNA]</scope>
    <source>
        <strain evidence="3">TSY2</strain>
    </source>
</reference>
<gene>
    <name evidence="2" type="ORF">ETSY2_19110</name>
</gene>